<dbReference type="PANTHER" id="PTHR10742:SF342">
    <property type="entry name" value="AMINE OXIDASE"/>
    <property type="match status" value="1"/>
</dbReference>
<reference evidence="9 10" key="1">
    <citation type="submission" date="2016-06" db="EMBL/GenBank/DDBJ databases">
        <title>Complete genome sequences of Bordetella bronchialis and Bordetella flabilis.</title>
        <authorList>
            <person name="LiPuma J.J."/>
            <person name="Spilker T."/>
        </authorList>
    </citation>
    <scope>NUCLEOTIDE SEQUENCE [LARGE SCALE GENOMIC DNA]</scope>
    <source>
        <strain evidence="9 10">AU10664</strain>
    </source>
</reference>
<sequence length="521" mass="56471">MELSRRAFILGLAAVAGPTAALAAAHTLVPPATTAEPALLRGRLRQAPADLGKGRSVVIVGAGIAGMVAAYELTRMGFAVTVLEAGDRVGGRILTLRAGDTVRYADGTVQHVDYAPDLYFNAGAARIPSTHRALLGYCRELGVPMEIVSLISRSALAVVNDKGEDRRYTVGQLQGDARGYLSEMLAKCAQQGALDARLDAGDSEKLLGLLRDFGDLTRDHRYAGSRRSGYAVSPAAGDVSGTLRKTLDFRVLLDHRLWYPLWYDEHLEYQPTMMQPVGGMDAISTAFARVLGDRVIRQAPVTDIHIADRGVQVTYRRGSDRAPARLSADYAIMTCQLPALLRIANNLPRAFLDAAASVSYRPVFKIGWQSPRFWEEDFDIYGGISFLDDDTSLVWYPSSGFFAPRGLLVGGYTHGPPAVRYADLSLPAQQAASRRSVDRLHPGQSGKLSHPVSVAWHKLPYSQGGWADWHEPMGAAYETLIAPQGPCYFAGEHLSHLPGWMEGSVQSALTAVDGMARRAAR</sequence>
<gene>
    <name evidence="9" type="ORF">BAU07_09140</name>
</gene>
<evidence type="ECO:0000256" key="6">
    <source>
        <dbReference type="ARBA" id="ARBA00047321"/>
    </source>
</evidence>
<keyword evidence="7" id="KW-0732">Signal</keyword>
<dbReference type="RefSeq" id="WP_066656410.1">
    <property type="nucleotide sequence ID" value="NZ_CBCSCL010000034.1"/>
</dbReference>
<evidence type="ECO:0000256" key="4">
    <source>
        <dbReference type="ARBA" id="ARBA00017871"/>
    </source>
</evidence>
<dbReference type="GO" id="GO:0009851">
    <property type="term" value="P:auxin biosynthetic process"/>
    <property type="evidence" value="ECO:0007669"/>
    <property type="project" value="UniProtKB-KW"/>
</dbReference>
<dbReference type="InterPro" id="IPR002937">
    <property type="entry name" value="Amino_oxidase"/>
</dbReference>
<dbReference type="KEGG" id="bfz:BAU07_09140"/>
<protein>
    <recommendedName>
        <fullName evidence="4">Tryptophan 2-monooxygenase</fullName>
        <ecNumber evidence="3">1.13.12.3</ecNumber>
    </recommendedName>
</protein>
<dbReference type="EC" id="1.13.12.3" evidence="3"/>
<evidence type="ECO:0000256" key="7">
    <source>
        <dbReference type="SAM" id="SignalP"/>
    </source>
</evidence>
<dbReference type="PROSITE" id="PS51318">
    <property type="entry name" value="TAT"/>
    <property type="match status" value="1"/>
</dbReference>
<dbReference type="GO" id="GO:0009063">
    <property type="term" value="P:amino acid catabolic process"/>
    <property type="evidence" value="ECO:0007669"/>
    <property type="project" value="TreeGrafter"/>
</dbReference>
<evidence type="ECO:0000259" key="8">
    <source>
        <dbReference type="Pfam" id="PF01593"/>
    </source>
</evidence>
<dbReference type="GO" id="GO:0050361">
    <property type="term" value="F:tryptophan 2-monooxygenase activity"/>
    <property type="evidence" value="ECO:0007669"/>
    <property type="project" value="UniProtKB-EC"/>
</dbReference>
<dbReference type="EMBL" id="CP016172">
    <property type="protein sequence ID" value="ANN77247.1"/>
    <property type="molecule type" value="Genomic_DNA"/>
</dbReference>
<evidence type="ECO:0000256" key="1">
    <source>
        <dbReference type="ARBA" id="ARBA00004814"/>
    </source>
</evidence>
<dbReference type="SUPFAM" id="SSF54373">
    <property type="entry name" value="FAD-linked reductases, C-terminal domain"/>
    <property type="match status" value="1"/>
</dbReference>
<proteinExistence type="inferred from homology"/>
<accession>A0A193GB70</accession>
<name>A0A193GB70_9BORD</name>
<dbReference type="Gene3D" id="1.20.1440.240">
    <property type="match status" value="1"/>
</dbReference>
<dbReference type="Gene3D" id="3.90.660.10">
    <property type="match status" value="1"/>
</dbReference>
<evidence type="ECO:0000256" key="3">
    <source>
        <dbReference type="ARBA" id="ARBA00012535"/>
    </source>
</evidence>
<feature type="chain" id="PRO_5008258831" description="Tryptophan 2-monooxygenase" evidence="7">
    <location>
        <begin position="24"/>
        <end position="521"/>
    </location>
</feature>
<keyword evidence="10" id="KW-1185">Reference proteome</keyword>
<evidence type="ECO:0000256" key="2">
    <source>
        <dbReference type="ARBA" id="ARBA00005833"/>
    </source>
</evidence>
<dbReference type="InterPro" id="IPR036188">
    <property type="entry name" value="FAD/NAD-bd_sf"/>
</dbReference>
<dbReference type="InterPro" id="IPR006311">
    <property type="entry name" value="TAT_signal"/>
</dbReference>
<evidence type="ECO:0000313" key="9">
    <source>
        <dbReference type="EMBL" id="ANN77247.1"/>
    </source>
</evidence>
<dbReference type="Proteomes" id="UP000091926">
    <property type="component" value="Chromosome"/>
</dbReference>
<dbReference type="SUPFAM" id="SSF51905">
    <property type="entry name" value="FAD/NAD(P)-binding domain"/>
    <property type="match status" value="1"/>
</dbReference>
<evidence type="ECO:0000256" key="5">
    <source>
        <dbReference type="ARBA" id="ARBA00023070"/>
    </source>
</evidence>
<feature type="domain" description="Amine oxidase" evidence="8">
    <location>
        <begin position="64"/>
        <end position="513"/>
    </location>
</feature>
<comment type="pathway">
    <text evidence="1">Plant hormone metabolism; auxin biosynthesis.</text>
</comment>
<dbReference type="PANTHER" id="PTHR10742">
    <property type="entry name" value="FLAVIN MONOAMINE OXIDASE"/>
    <property type="match status" value="1"/>
</dbReference>
<dbReference type="OrthoDB" id="337830at2"/>
<evidence type="ECO:0000313" key="10">
    <source>
        <dbReference type="Proteomes" id="UP000091926"/>
    </source>
</evidence>
<dbReference type="Gene3D" id="3.50.50.60">
    <property type="entry name" value="FAD/NAD(P)-binding domain"/>
    <property type="match status" value="1"/>
</dbReference>
<dbReference type="STRING" id="463014.BAU07_09140"/>
<feature type="signal peptide" evidence="7">
    <location>
        <begin position="1"/>
        <end position="23"/>
    </location>
</feature>
<organism evidence="9 10">
    <name type="scientific">Bordetella flabilis</name>
    <dbReference type="NCBI Taxonomy" id="463014"/>
    <lineage>
        <taxon>Bacteria</taxon>
        <taxon>Pseudomonadati</taxon>
        <taxon>Pseudomonadota</taxon>
        <taxon>Betaproteobacteria</taxon>
        <taxon>Burkholderiales</taxon>
        <taxon>Alcaligenaceae</taxon>
        <taxon>Bordetella</taxon>
    </lineage>
</organism>
<keyword evidence="5" id="KW-0073">Auxin biosynthesis</keyword>
<comment type="catalytic activity">
    <reaction evidence="6">
        <text>L-tryptophan + O2 = indole-3-acetamide + CO2 + H2O</text>
        <dbReference type="Rhea" id="RHEA:16165"/>
        <dbReference type="ChEBI" id="CHEBI:15377"/>
        <dbReference type="ChEBI" id="CHEBI:15379"/>
        <dbReference type="ChEBI" id="CHEBI:16031"/>
        <dbReference type="ChEBI" id="CHEBI:16526"/>
        <dbReference type="ChEBI" id="CHEBI:57912"/>
        <dbReference type="EC" id="1.13.12.3"/>
    </reaction>
</comment>
<dbReference type="InterPro" id="IPR050281">
    <property type="entry name" value="Flavin_monoamine_oxidase"/>
</dbReference>
<dbReference type="Pfam" id="PF01593">
    <property type="entry name" value="Amino_oxidase"/>
    <property type="match status" value="1"/>
</dbReference>
<dbReference type="AlphaFoldDB" id="A0A193GB70"/>
<dbReference type="GO" id="GO:0001716">
    <property type="term" value="F:L-amino-acid oxidase activity"/>
    <property type="evidence" value="ECO:0007669"/>
    <property type="project" value="TreeGrafter"/>
</dbReference>
<comment type="similarity">
    <text evidence="2">Belongs to the tryptophan 2-monooxygenase family.</text>
</comment>